<dbReference type="AlphaFoldDB" id="A0AB38LXJ9"/>
<dbReference type="EMBL" id="QZBJ01000035">
    <property type="protein sequence ID" value="THY73652.1"/>
    <property type="molecule type" value="Genomic_DNA"/>
</dbReference>
<feature type="signal peptide" evidence="2">
    <location>
        <begin position="1"/>
        <end position="16"/>
    </location>
</feature>
<gene>
    <name evidence="3" type="ORF">D6C94_05587</name>
</gene>
<evidence type="ECO:0000256" key="2">
    <source>
        <dbReference type="SAM" id="SignalP"/>
    </source>
</evidence>
<feature type="compositionally biased region" description="Low complexity" evidence="1">
    <location>
        <begin position="197"/>
        <end position="209"/>
    </location>
</feature>
<reference evidence="3 4" key="1">
    <citation type="submission" date="2018-10" db="EMBL/GenBank/DDBJ databases">
        <title>Fifty Aureobasidium pullulans genomes reveal a recombining polyextremotolerant generalist.</title>
        <authorList>
            <person name="Gostincar C."/>
            <person name="Turk M."/>
            <person name="Zajc J."/>
            <person name="Gunde-Cimerman N."/>
        </authorList>
    </citation>
    <scope>NUCLEOTIDE SEQUENCE [LARGE SCALE GENOMIC DNA]</scope>
    <source>
        <strain evidence="3 4">EXF-4256</strain>
    </source>
</reference>
<comment type="caution">
    <text evidence="3">The sequence shown here is derived from an EMBL/GenBank/DDBJ whole genome shotgun (WGS) entry which is preliminary data.</text>
</comment>
<organism evidence="3 4">
    <name type="scientific">Aureobasidium pullulans</name>
    <name type="common">Black yeast</name>
    <name type="synonym">Pullularia pullulans</name>
    <dbReference type="NCBI Taxonomy" id="5580"/>
    <lineage>
        <taxon>Eukaryota</taxon>
        <taxon>Fungi</taxon>
        <taxon>Dikarya</taxon>
        <taxon>Ascomycota</taxon>
        <taxon>Pezizomycotina</taxon>
        <taxon>Dothideomycetes</taxon>
        <taxon>Dothideomycetidae</taxon>
        <taxon>Dothideales</taxon>
        <taxon>Saccotheciaceae</taxon>
        <taxon>Aureobasidium</taxon>
    </lineage>
</organism>
<proteinExistence type="predicted"/>
<feature type="region of interest" description="Disordered" evidence="1">
    <location>
        <begin position="173"/>
        <end position="209"/>
    </location>
</feature>
<dbReference type="Proteomes" id="UP000305064">
    <property type="component" value="Unassembled WGS sequence"/>
</dbReference>
<sequence length="209" mass="23396">MLICLYLSLLVSSSLSTTLLSSIAATLRTRKVLIREVYFSLRFLYASTTNRYIDDYSFYASPLIKCPYYATTKYAYIPLDNYSAKAFNRLVCYYYVLDTFVALKVYVAYERAYFLRYLNATEYDPNSYVSNVYLRKDANKVKCSLLAVAAFRKEDLEDDLLDAANALAYYRNPSESSLDSEGNDAPGPNSAASGPNSTTSAVAITTASS</sequence>
<keyword evidence="2" id="KW-0732">Signal</keyword>
<accession>A0AB38LXJ9</accession>
<evidence type="ECO:0000313" key="3">
    <source>
        <dbReference type="EMBL" id="THY73652.1"/>
    </source>
</evidence>
<evidence type="ECO:0000256" key="1">
    <source>
        <dbReference type="SAM" id="MobiDB-lite"/>
    </source>
</evidence>
<protein>
    <submittedName>
        <fullName evidence="3">Uncharacterized protein</fullName>
    </submittedName>
</protein>
<name>A0AB38LXJ9_AURPU</name>
<feature type="chain" id="PRO_5044202810" evidence="2">
    <location>
        <begin position="17"/>
        <end position="209"/>
    </location>
</feature>
<evidence type="ECO:0000313" key="4">
    <source>
        <dbReference type="Proteomes" id="UP000305064"/>
    </source>
</evidence>